<dbReference type="PANTHER" id="PTHR32268:SF11">
    <property type="entry name" value="HOMOSERINE O-ACETYLTRANSFERASE"/>
    <property type="match status" value="1"/>
</dbReference>
<feature type="chain" id="PRO_5004191808" evidence="3">
    <location>
        <begin position="20"/>
        <end position="355"/>
    </location>
</feature>
<dbReference type="GO" id="GO:0004414">
    <property type="term" value="F:homoserine O-acetyltransferase activity"/>
    <property type="evidence" value="ECO:0007669"/>
    <property type="project" value="TreeGrafter"/>
</dbReference>
<dbReference type="PANTHER" id="PTHR32268">
    <property type="entry name" value="HOMOSERINE O-ACETYLTRANSFERASE"/>
    <property type="match status" value="1"/>
</dbReference>
<dbReference type="EMBL" id="CP000360">
    <property type="protein sequence ID" value="ABF41279.1"/>
    <property type="molecule type" value="Genomic_DNA"/>
</dbReference>
<dbReference type="GO" id="GO:0016787">
    <property type="term" value="F:hydrolase activity"/>
    <property type="evidence" value="ECO:0007669"/>
    <property type="project" value="UniProtKB-KW"/>
</dbReference>
<dbReference type="GO" id="GO:0009092">
    <property type="term" value="P:homoserine metabolic process"/>
    <property type="evidence" value="ECO:0007669"/>
    <property type="project" value="TreeGrafter"/>
</dbReference>
<feature type="active site" evidence="2">
    <location>
        <position position="300"/>
    </location>
</feature>
<dbReference type="RefSeq" id="WP_011523080.1">
    <property type="nucleotide sequence ID" value="NC_008009.1"/>
</dbReference>
<dbReference type="Gene3D" id="3.40.50.1820">
    <property type="entry name" value="alpha/beta hydrolase"/>
    <property type="match status" value="1"/>
</dbReference>
<feature type="signal peptide" evidence="3">
    <location>
        <begin position="1"/>
        <end position="19"/>
    </location>
</feature>
<evidence type="ECO:0000313" key="6">
    <source>
        <dbReference type="Proteomes" id="UP000002432"/>
    </source>
</evidence>
<dbReference type="STRING" id="204669.Acid345_2278"/>
<keyword evidence="1" id="KW-0808">Transferase</keyword>
<dbReference type="InterPro" id="IPR008220">
    <property type="entry name" value="HAT_MetX-like"/>
</dbReference>
<keyword evidence="3" id="KW-0732">Signal</keyword>
<dbReference type="SUPFAM" id="SSF53474">
    <property type="entry name" value="alpha/beta-Hydrolases"/>
    <property type="match status" value="1"/>
</dbReference>
<dbReference type="GO" id="GO:0009086">
    <property type="term" value="P:methionine biosynthetic process"/>
    <property type="evidence" value="ECO:0007669"/>
    <property type="project" value="TreeGrafter"/>
</dbReference>
<feature type="domain" description="AB hydrolase-1" evidence="4">
    <location>
        <begin position="66"/>
        <end position="308"/>
    </location>
</feature>
<evidence type="ECO:0000256" key="1">
    <source>
        <dbReference type="ARBA" id="ARBA00022679"/>
    </source>
</evidence>
<dbReference type="Proteomes" id="UP000002432">
    <property type="component" value="Chromosome"/>
</dbReference>
<evidence type="ECO:0000313" key="5">
    <source>
        <dbReference type="EMBL" id="ABF41279.1"/>
    </source>
</evidence>
<evidence type="ECO:0000256" key="2">
    <source>
        <dbReference type="PIRSR" id="PIRSR000443-1"/>
    </source>
</evidence>
<dbReference type="EnsemblBacteria" id="ABF41279">
    <property type="protein sequence ID" value="ABF41279"/>
    <property type="gene ID" value="Acid345_2278"/>
</dbReference>
<gene>
    <name evidence="5" type="ordered locus">Acid345_2278</name>
</gene>
<keyword evidence="5" id="KW-0378">Hydrolase</keyword>
<organism evidence="5 6">
    <name type="scientific">Koribacter versatilis (strain Ellin345)</name>
    <dbReference type="NCBI Taxonomy" id="204669"/>
    <lineage>
        <taxon>Bacteria</taxon>
        <taxon>Pseudomonadati</taxon>
        <taxon>Acidobacteriota</taxon>
        <taxon>Terriglobia</taxon>
        <taxon>Terriglobales</taxon>
        <taxon>Candidatus Korobacteraceae</taxon>
        <taxon>Candidatus Korobacter</taxon>
    </lineage>
</organism>
<dbReference type="Pfam" id="PF00561">
    <property type="entry name" value="Abhydrolase_1"/>
    <property type="match status" value="1"/>
</dbReference>
<feature type="active site" description="Nucleophile" evidence="2">
    <location>
        <position position="158"/>
    </location>
</feature>
<evidence type="ECO:0000259" key="4">
    <source>
        <dbReference type="Pfam" id="PF00561"/>
    </source>
</evidence>
<feature type="active site" evidence="2">
    <location>
        <position position="334"/>
    </location>
</feature>
<reference evidence="5 6" key="1">
    <citation type="journal article" date="2009" name="Appl. Environ. Microbiol.">
        <title>Three genomes from the phylum Acidobacteria provide insight into the lifestyles of these microorganisms in soils.</title>
        <authorList>
            <person name="Ward N.L."/>
            <person name="Challacombe J.F."/>
            <person name="Janssen P.H."/>
            <person name="Henrissat B."/>
            <person name="Coutinho P.M."/>
            <person name="Wu M."/>
            <person name="Xie G."/>
            <person name="Haft D.H."/>
            <person name="Sait M."/>
            <person name="Badger J."/>
            <person name="Barabote R.D."/>
            <person name="Bradley B."/>
            <person name="Brettin T.S."/>
            <person name="Brinkac L.M."/>
            <person name="Bruce D."/>
            <person name="Creasy T."/>
            <person name="Daugherty S.C."/>
            <person name="Davidsen T.M."/>
            <person name="DeBoy R.T."/>
            <person name="Detter J.C."/>
            <person name="Dodson R.J."/>
            <person name="Durkin A.S."/>
            <person name="Ganapathy A."/>
            <person name="Gwinn-Giglio M."/>
            <person name="Han C.S."/>
            <person name="Khouri H."/>
            <person name="Kiss H."/>
            <person name="Kothari S.P."/>
            <person name="Madupu R."/>
            <person name="Nelson K.E."/>
            <person name="Nelson W.C."/>
            <person name="Paulsen I."/>
            <person name="Penn K."/>
            <person name="Ren Q."/>
            <person name="Rosovitz M.J."/>
            <person name="Selengut J.D."/>
            <person name="Shrivastava S."/>
            <person name="Sullivan S.A."/>
            <person name="Tapia R."/>
            <person name="Thompson L.S."/>
            <person name="Watkins K.L."/>
            <person name="Yang Q."/>
            <person name="Yu C."/>
            <person name="Zafar N."/>
            <person name="Zhou L."/>
            <person name="Kuske C.R."/>
        </authorList>
    </citation>
    <scope>NUCLEOTIDE SEQUENCE [LARGE SCALE GENOMIC DNA]</scope>
    <source>
        <strain evidence="5 6">Ellin345</strain>
    </source>
</reference>
<dbReference type="NCBIfam" id="NF005071">
    <property type="entry name" value="PRK06489.1"/>
    <property type="match status" value="1"/>
</dbReference>
<dbReference type="HOGENOM" id="CLU_065993_0_0_0"/>
<sequence>MLRRLLFFLALVSVSTLLAQSKPATQEGDFVLHDFTFRSGEKLPEVRMHYTTLGKPAKDASGRVTNAVLILHGTGGSGAQFLRAQFADVLYGPGRLLDATKYFIVLPDNIGHGKSSKPSDGLHARFPQYDYDDMVLAQHELLEKGLGVNHLRLILGTSMGCMHSWVWGETYPDFMDAMMPLACLPVPIAGRNRIWRKMIIDGIKNDPEWKNGDYTTQPHAGIEIGTDFLIIAGSAPIPMQKGEPTRDAADKYLDDTFKRQSAGLDANDLLYAVSASRNYDPSAKLDAIKVPVMFVNSADDFINPPELGIAEQEIKKVKRGKFVLIPASDQTHGHGTHTWAVIWQKYLKDLLEESK</sequence>
<evidence type="ECO:0000256" key="3">
    <source>
        <dbReference type="SAM" id="SignalP"/>
    </source>
</evidence>
<dbReference type="KEGG" id="aba:Acid345_2278"/>
<protein>
    <submittedName>
        <fullName evidence="5">Alpha/beta hydrolase</fullName>
    </submittedName>
</protein>
<dbReference type="PIRSF" id="PIRSF000443">
    <property type="entry name" value="Homoser_Ac_trans"/>
    <property type="match status" value="1"/>
</dbReference>
<name>Q1IPC1_KORVE</name>
<dbReference type="OrthoDB" id="9800754at2"/>
<accession>Q1IPC1</accession>
<dbReference type="InterPro" id="IPR029058">
    <property type="entry name" value="AB_hydrolase_fold"/>
</dbReference>
<dbReference type="AlphaFoldDB" id="Q1IPC1"/>
<dbReference type="eggNOG" id="COG2021">
    <property type="taxonomic scope" value="Bacteria"/>
</dbReference>
<keyword evidence="6" id="KW-1185">Reference proteome</keyword>
<dbReference type="InterPro" id="IPR000073">
    <property type="entry name" value="AB_hydrolase_1"/>
</dbReference>
<proteinExistence type="predicted"/>